<name>A0A0S3K6X3_9ENTE</name>
<dbReference type="KEGG" id="ess:ATZ33_01180"/>
<reference evidence="2 4" key="1">
    <citation type="submission" date="2014-12" db="EMBL/GenBank/DDBJ databases">
        <title>Draft genome sequences of 29 type strains of Enterococci.</title>
        <authorList>
            <person name="Zhong Z."/>
            <person name="Sun Z."/>
            <person name="Liu W."/>
            <person name="Zhang W."/>
            <person name="Zhang H."/>
        </authorList>
    </citation>
    <scope>NUCLEOTIDE SEQUENCE [LARGE SCALE GENOMIC DNA]</scope>
    <source>
        <strain evidence="2 4">DSM 22801</strain>
    </source>
</reference>
<dbReference type="OrthoDB" id="2146076at2"/>
<evidence type="ECO:0000313" key="3">
    <source>
        <dbReference type="Proteomes" id="UP000065511"/>
    </source>
</evidence>
<accession>A0A0S3K6X3</accession>
<gene>
    <name evidence="1" type="ORF">ATZ33_01180</name>
    <name evidence="2" type="ORF">RV15_GL002329</name>
</gene>
<evidence type="ECO:0000313" key="2">
    <source>
        <dbReference type="EMBL" id="OJG86731.1"/>
    </source>
</evidence>
<organism evidence="2 4">
    <name type="scientific">Enterococcus silesiacus</name>
    <dbReference type="NCBI Taxonomy" id="332949"/>
    <lineage>
        <taxon>Bacteria</taxon>
        <taxon>Bacillati</taxon>
        <taxon>Bacillota</taxon>
        <taxon>Bacilli</taxon>
        <taxon>Lactobacillales</taxon>
        <taxon>Enterococcaceae</taxon>
        <taxon>Enterococcus</taxon>
    </lineage>
</organism>
<sequence length="144" mass="16715">MKPNLGYYVQNINDIVKETEEVGEKMNDYYEEVRKAIDEGKVTELAPERIAEIQRIFQDGTKEYTTMLEKVSQLRPPARVMGIHKKFERSYIEYLAGCNEMILSLDPEKGIDVELFNNSEEKQDKATDDISFAITRMSNLLLKK</sequence>
<dbReference type="Proteomes" id="UP000065511">
    <property type="component" value="Chromosome"/>
</dbReference>
<evidence type="ECO:0000313" key="4">
    <source>
        <dbReference type="Proteomes" id="UP000183039"/>
    </source>
</evidence>
<dbReference type="EMBL" id="JXLC01000031">
    <property type="protein sequence ID" value="OJG86731.1"/>
    <property type="molecule type" value="Genomic_DNA"/>
</dbReference>
<dbReference type="EMBL" id="CP013614">
    <property type="protein sequence ID" value="ALS00043.1"/>
    <property type="molecule type" value="Genomic_DNA"/>
</dbReference>
<dbReference type="AlphaFoldDB" id="A0A0S3K6X3"/>
<dbReference type="RefSeq" id="WP_071879068.1">
    <property type="nucleotide sequence ID" value="NZ_JXLC01000031.1"/>
</dbReference>
<reference evidence="1 3" key="2">
    <citation type="submission" date="2015-12" db="EMBL/GenBank/DDBJ databases">
        <authorList>
            <person name="Lauer A."/>
            <person name="Humrighouse B."/>
            <person name="Loparev V."/>
            <person name="Shewmaker P.L."/>
            <person name="Whitney A.M."/>
            <person name="McLaughlin R.W."/>
        </authorList>
    </citation>
    <scope>NUCLEOTIDE SEQUENCE [LARGE SCALE GENOMIC DNA]</scope>
    <source>
        <strain evidence="1 3">LMG 23085</strain>
    </source>
</reference>
<dbReference type="Proteomes" id="UP000183039">
    <property type="component" value="Unassembled WGS sequence"/>
</dbReference>
<protein>
    <submittedName>
        <fullName evidence="2">Uncharacterized protein</fullName>
    </submittedName>
</protein>
<evidence type="ECO:0000313" key="1">
    <source>
        <dbReference type="EMBL" id="ALS00043.1"/>
    </source>
</evidence>
<keyword evidence="3" id="KW-1185">Reference proteome</keyword>
<proteinExistence type="predicted"/>